<evidence type="ECO:0000313" key="3">
    <source>
        <dbReference type="EMBL" id="TVY58467.1"/>
    </source>
</evidence>
<dbReference type="Pfam" id="PF25000">
    <property type="entry name" value="DUF7779"/>
    <property type="match status" value="1"/>
</dbReference>
<dbReference type="InterPro" id="IPR027417">
    <property type="entry name" value="P-loop_NTPase"/>
</dbReference>
<feature type="domain" description="DUF7779" evidence="2">
    <location>
        <begin position="327"/>
        <end position="406"/>
    </location>
</feature>
<reference evidence="3 4" key="1">
    <citation type="submission" date="2018-05" db="EMBL/GenBank/DDBJ databases">
        <title>Genome sequencing and assembly of the regulated plant pathogen Lachnellula willkommii and related sister species for the development of diagnostic species identification markers.</title>
        <authorList>
            <person name="Giroux E."/>
            <person name="Bilodeau G."/>
        </authorList>
    </citation>
    <scope>NUCLEOTIDE SEQUENCE [LARGE SCALE GENOMIC DNA]</scope>
    <source>
        <strain evidence="3 4">CBS 268.59</strain>
    </source>
</reference>
<protein>
    <recommendedName>
        <fullName evidence="2">DUF7779 domain-containing protein</fullName>
    </recommendedName>
</protein>
<dbReference type="EMBL" id="QGMK01002458">
    <property type="protein sequence ID" value="TVY58467.1"/>
    <property type="molecule type" value="Genomic_DNA"/>
</dbReference>
<dbReference type="InterPro" id="IPR056681">
    <property type="entry name" value="DUF7779"/>
</dbReference>
<gene>
    <name evidence="3" type="ORF">LSUE1_G008732</name>
</gene>
<dbReference type="PANTHER" id="PTHR35205">
    <property type="entry name" value="NB-ARC AND TPR DOMAIN PROTEIN"/>
    <property type="match status" value="1"/>
</dbReference>
<evidence type="ECO:0000256" key="1">
    <source>
        <dbReference type="SAM" id="MobiDB-lite"/>
    </source>
</evidence>
<feature type="compositionally biased region" description="Polar residues" evidence="1">
    <location>
        <begin position="622"/>
        <end position="640"/>
    </location>
</feature>
<dbReference type="GO" id="GO:0043531">
    <property type="term" value="F:ADP binding"/>
    <property type="evidence" value="ECO:0007669"/>
    <property type="project" value="InterPro"/>
</dbReference>
<evidence type="ECO:0000313" key="4">
    <source>
        <dbReference type="Proteomes" id="UP000469558"/>
    </source>
</evidence>
<organism evidence="3 4">
    <name type="scientific">Lachnellula suecica</name>
    <dbReference type="NCBI Taxonomy" id="602035"/>
    <lineage>
        <taxon>Eukaryota</taxon>
        <taxon>Fungi</taxon>
        <taxon>Dikarya</taxon>
        <taxon>Ascomycota</taxon>
        <taxon>Pezizomycotina</taxon>
        <taxon>Leotiomycetes</taxon>
        <taxon>Helotiales</taxon>
        <taxon>Lachnaceae</taxon>
        <taxon>Lachnellula</taxon>
    </lineage>
</organism>
<dbReference type="Proteomes" id="UP000469558">
    <property type="component" value="Unassembled WGS sequence"/>
</dbReference>
<dbReference type="PANTHER" id="PTHR35205:SF1">
    <property type="entry name" value="ZU5 DOMAIN-CONTAINING PROTEIN"/>
    <property type="match status" value="1"/>
</dbReference>
<dbReference type="OrthoDB" id="6161812at2759"/>
<keyword evidence="4" id="KW-1185">Reference proteome</keyword>
<accession>A0A8T9BU17</accession>
<evidence type="ECO:0000259" key="2">
    <source>
        <dbReference type="Pfam" id="PF25000"/>
    </source>
</evidence>
<sequence>AIPVPGGKLVNEAILGGNITGPALNATIIGGFGHPSVINETRVPVIDYYGTTSDGLPFYINQVGTGVNDAQVTRINRQFFALAGELQQLQDWLDPSNTASTSRTVWLSGLGRIGKTQLALQYAYTSMDRYDAVFWLNSDTRLALERSCRDVVQKLGLDIEPRSTSREMLILLRQWCSSTDCAYLLILDNIDEVEIDQAVRDIWPPNLNNGSILATSRRPHQKSSPFSFGLEVSAFDAEEGSKFLVSLIHTESFEPNENHQSLVLSERLGGHPLAIAQMAGKIRRRDLTIPEFLQLYDHNRMRIFRIRLPISNPSSYSHDLSSVWLLSFKSLSLESRSLLGIISHLAPDSIPAILLCRDLGEAFFEAVEGLLDSSLATRYSSSSGIVVFSIHRLVQVAFRDYLSLEEREKAFDAATQLVFDALKSSTLDNVTPNPSRCEILQPHIDYLKEFPEARTSKTFDSLLSYSTRNNFYLLNDNKSVASEDTSQDFEFSDVGSVSSQSSAVAEATRSGASLLIDVFRNDVSFVESSRQLLSGAKEEKFLRDFSDLLILFSKDLRVDQTLKSHPQSIEWIESRRQLITQKFLVFLTLSSEDSLTQFLPRQENDNLILNRYLERLDPPTANPDQPLTPSNLTNNVDSND</sequence>
<comment type="caution">
    <text evidence="3">The sequence shown here is derived from an EMBL/GenBank/DDBJ whole genome shotgun (WGS) entry which is preliminary data.</text>
</comment>
<proteinExistence type="predicted"/>
<name>A0A8T9BU17_9HELO</name>
<feature type="region of interest" description="Disordered" evidence="1">
    <location>
        <begin position="618"/>
        <end position="640"/>
    </location>
</feature>
<feature type="non-terminal residue" evidence="3">
    <location>
        <position position="640"/>
    </location>
</feature>
<feature type="non-terminal residue" evidence="3">
    <location>
        <position position="1"/>
    </location>
</feature>
<dbReference type="SUPFAM" id="SSF52540">
    <property type="entry name" value="P-loop containing nucleoside triphosphate hydrolases"/>
    <property type="match status" value="1"/>
</dbReference>
<dbReference type="AlphaFoldDB" id="A0A8T9BU17"/>
<dbReference type="Gene3D" id="3.40.50.300">
    <property type="entry name" value="P-loop containing nucleotide triphosphate hydrolases"/>
    <property type="match status" value="1"/>
</dbReference>